<dbReference type="RefSeq" id="XP_022475266.1">
    <property type="nucleotide sequence ID" value="XM_022618268.1"/>
</dbReference>
<reference evidence="4 5" key="1">
    <citation type="submission" date="2016-09" db="EMBL/GenBank/DDBJ databases">
        <authorList>
            <person name="Capua I."/>
            <person name="De Benedictis P."/>
            <person name="Joannis T."/>
            <person name="Lombin L.H."/>
            <person name="Cattoli G."/>
        </authorList>
    </citation>
    <scope>NUCLEOTIDE SEQUENCE [LARGE SCALE GENOMIC DNA]</scope>
    <source>
        <strain evidence="4 5">IMI 309357</strain>
    </source>
</reference>
<feature type="region of interest" description="C-terminal hotdog fold" evidence="1">
    <location>
        <begin position="110"/>
        <end position="268"/>
    </location>
</feature>
<dbReference type="Pfam" id="PF14765">
    <property type="entry name" value="PS-DH"/>
    <property type="match status" value="1"/>
</dbReference>
<dbReference type="OrthoDB" id="3944235at2759"/>
<feature type="domain" description="PKS/mFAS DH" evidence="3">
    <location>
        <begin position="1"/>
        <end position="268"/>
    </location>
</feature>
<keyword evidence="5" id="KW-1185">Reference proteome</keyword>
<feature type="compositionally biased region" description="Basic and acidic residues" evidence="2">
    <location>
        <begin position="1"/>
        <end position="13"/>
    </location>
</feature>
<comment type="caution">
    <text evidence="4">The sequence shown here is derived from an EMBL/GenBank/DDBJ whole genome shotgun (WGS) entry which is preliminary data.</text>
</comment>
<accession>A0A1G4B9W6</accession>
<name>A0A1G4B9W6_9PEZI</name>
<dbReference type="PROSITE" id="PS52019">
    <property type="entry name" value="PKS_MFAS_DH"/>
    <property type="match status" value="1"/>
</dbReference>
<evidence type="ECO:0000313" key="5">
    <source>
        <dbReference type="Proteomes" id="UP000176998"/>
    </source>
</evidence>
<dbReference type="Gene3D" id="3.10.129.110">
    <property type="entry name" value="Polyketide synthase dehydratase"/>
    <property type="match status" value="1"/>
</dbReference>
<comment type="caution">
    <text evidence="1">Lacks conserved residue(s) required for the propagation of feature annotation.</text>
</comment>
<dbReference type="STRING" id="1209926.A0A1G4B9W6"/>
<organism evidence="4 5">
    <name type="scientific">Colletotrichum orchidophilum</name>
    <dbReference type="NCBI Taxonomy" id="1209926"/>
    <lineage>
        <taxon>Eukaryota</taxon>
        <taxon>Fungi</taxon>
        <taxon>Dikarya</taxon>
        <taxon>Ascomycota</taxon>
        <taxon>Pezizomycotina</taxon>
        <taxon>Sordariomycetes</taxon>
        <taxon>Hypocreomycetidae</taxon>
        <taxon>Glomerellales</taxon>
        <taxon>Glomerellaceae</taxon>
        <taxon>Colletotrichum</taxon>
    </lineage>
</organism>
<evidence type="ECO:0000259" key="3">
    <source>
        <dbReference type="PROSITE" id="PS52019"/>
    </source>
</evidence>
<gene>
    <name evidence="4" type="ORF">CORC01_06629</name>
</gene>
<dbReference type="EMBL" id="MJBS01000050">
    <property type="protein sequence ID" value="OHE98115.1"/>
    <property type="molecule type" value="Genomic_DNA"/>
</dbReference>
<dbReference type="AlphaFoldDB" id="A0A1G4B9W6"/>
<dbReference type="GeneID" id="34559778"/>
<dbReference type="Proteomes" id="UP000176998">
    <property type="component" value="Unassembled WGS sequence"/>
</dbReference>
<proteinExistence type="predicted"/>
<protein>
    <recommendedName>
        <fullName evidence="3">PKS/mFAS DH domain-containing protein</fullName>
    </recommendedName>
</protein>
<dbReference type="InterPro" id="IPR042104">
    <property type="entry name" value="PKS_dehydratase_sf"/>
</dbReference>
<feature type="region of interest" description="Disordered" evidence="2">
    <location>
        <begin position="1"/>
        <end position="21"/>
    </location>
</feature>
<evidence type="ECO:0000256" key="1">
    <source>
        <dbReference type="PROSITE-ProRule" id="PRU01363"/>
    </source>
</evidence>
<feature type="region of interest" description="N-terminal hotdog fold" evidence="1">
    <location>
        <begin position="1"/>
        <end position="91"/>
    </location>
</feature>
<dbReference type="InterPro" id="IPR049551">
    <property type="entry name" value="PKS_DH_C"/>
</dbReference>
<dbReference type="InterPro" id="IPR049900">
    <property type="entry name" value="PKS_mFAS_DH"/>
</dbReference>
<sequence length="840" mass="91030">MAIEVKRQVHETDGDGQSQKSIGGITLRDVEIKTTLNIPESEDKGIEILLTLRRADVPGFYSFAIESFPGGDDGKWTLHCDGCVRVDVESDTFVNQSLSNSLSPVDEKALSQYVPAKRWYEAFERVGFRYGRSFQQLHYARISRDLHQAAGDVTVRDTSGLIQGESRALIHPSTVDSCLHLVTIAIHAGGHKEMPWGVVPTRIEEVTITMPESGNVGPDVTGHAVAWSDALDNRHFITNVQLTSASSRKTVLNIRNLPCVAYEAAVPVSISATENPPPAPFSTSVWKPDLSKLRPAVEMSKILSSGESAHDSLGRLVELAVYRQAVSNVLIFGSPTLEAVNAVLAHLPGSSTVKISYLGDVAPSLSQEAQGRVNICPLSSDTTSWVAELGQETFNLVIAEHSDSNTLLSLVNQEGWVLGFVSENPPPPSRAISQGQYHALPKAVQEPVSTVESHPSVLLLTFPSAEGTSSSQQDLVRSLESNGSTVTRVTLTEYSETETHSYVLVDDTDCGFFSLDRQSFDALKRVFATAIPVLWLTRGVNQGRSMTSGMASGFLRITGCTIVDLVTSAATGDFGSDTEFWLHEGVLQISRLVPNDDVNRELDDNVRLADFPSGPIPEGKPMKIRVVDGGDLGIELLTHEADLAPEDVEIRVFMLQRPSSNPWGILVTGTILRVGHHVVASAVRIQAIGVVAGDLGTVVRTSVFTIMEEVSEAINEQSLLENLSLLSKIVDLTLNKTQLHPGDHVLALPGSEMADRLVSQLAVAHGWNLAIVTSSLDEVKRFKSDPTIRGAHLVASDGIEAINKHLETKNIVAAAILAHDFVDFVARSGEDFQLLEDFFC</sequence>
<evidence type="ECO:0000256" key="2">
    <source>
        <dbReference type="SAM" id="MobiDB-lite"/>
    </source>
</evidence>
<evidence type="ECO:0000313" key="4">
    <source>
        <dbReference type="EMBL" id="OHE98115.1"/>
    </source>
</evidence>